<dbReference type="Gene3D" id="3.40.50.1110">
    <property type="entry name" value="SGNH hydrolase"/>
    <property type="match status" value="1"/>
</dbReference>
<feature type="transmembrane region" description="Helical" evidence="1">
    <location>
        <begin position="6"/>
        <end position="31"/>
    </location>
</feature>
<keyword evidence="1" id="KW-0812">Transmembrane</keyword>
<dbReference type="KEGG" id="uam:UABAM_00030"/>
<reference evidence="2 3" key="1">
    <citation type="submission" date="2019-08" db="EMBL/GenBank/DDBJ databases">
        <title>Complete genome sequence of Candidatus Uab amorphum.</title>
        <authorList>
            <person name="Shiratori T."/>
            <person name="Suzuki S."/>
            <person name="Kakizawa Y."/>
            <person name="Ishida K."/>
        </authorList>
    </citation>
    <scope>NUCLEOTIDE SEQUENCE [LARGE SCALE GENOMIC DNA]</scope>
    <source>
        <strain evidence="2 3">SRT547</strain>
    </source>
</reference>
<dbReference type="SUPFAM" id="SSF52266">
    <property type="entry name" value="SGNH hydrolase"/>
    <property type="match status" value="1"/>
</dbReference>
<dbReference type="AlphaFoldDB" id="A0A5S9F105"/>
<evidence type="ECO:0000313" key="3">
    <source>
        <dbReference type="Proteomes" id="UP000326354"/>
    </source>
</evidence>
<gene>
    <name evidence="2" type="ORF">UABAM_00030</name>
</gene>
<name>A0A5S9F105_UABAM</name>
<keyword evidence="1" id="KW-1133">Transmembrane helix</keyword>
<evidence type="ECO:0000313" key="2">
    <source>
        <dbReference type="EMBL" id="BBM81691.1"/>
    </source>
</evidence>
<evidence type="ECO:0000256" key="1">
    <source>
        <dbReference type="SAM" id="Phobius"/>
    </source>
</evidence>
<keyword evidence="3" id="KW-1185">Reference proteome</keyword>
<dbReference type="GO" id="GO:0016788">
    <property type="term" value="F:hydrolase activity, acting on ester bonds"/>
    <property type="evidence" value="ECO:0007669"/>
    <property type="project" value="UniProtKB-ARBA"/>
</dbReference>
<organism evidence="2 3">
    <name type="scientific">Uabimicrobium amorphum</name>
    <dbReference type="NCBI Taxonomy" id="2596890"/>
    <lineage>
        <taxon>Bacteria</taxon>
        <taxon>Pseudomonadati</taxon>
        <taxon>Planctomycetota</taxon>
        <taxon>Candidatus Uabimicrobiia</taxon>
        <taxon>Candidatus Uabimicrobiales</taxon>
        <taxon>Candidatus Uabimicrobiaceae</taxon>
        <taxon>Candidatus Uabimicrobium</taxon>
    </lineage>
</organism>
<keyword evidence="1" id="KW-0472">Membrane</keyword>
<protein>
    <submittedName>
        <fullName evidence="2">Uncharacterized protein</fullName>
    </submittedName>
</protein>
<accession>A0A5S9F105</accession>
<dbReference type="InterPro" id="IPR036514">
    <property type="entry name" value="SGNH_hydro_sf"/>
</dbReference>
<proteinExistence type="predicted"/>
<dbReference type="Proteomes" id="UP000326354">
    <property type="component" value="Chromosome"/>
</dbReference>
<sequence length="329" mass="38249">MKKTKFFIAVLSMVTGSTIALLLCPLAFFYFPDSSKRFLYIKKYFADNPSINISTIFLGNSVVMNGIDAGYYSQLKNNQVALNLSTPGQSFFESLFIVENISKPSRLFLGCSPQTLLYEMNNIPPSNINSLFMYDYQLSHAASSIIKECGGEKTLKSYNRSFFQHNMYSRWIVFSGVNTFFRSLLRKDLKLENAQRNVFYPRPYVKKISSTALRKLQKKYHRERKKFVVNKNRMRFLQQFSGYLKKKNIPLTLVILPEHPYLQKSTSAQFYRDMQSELDKVQRNLNITVYNLYNILDEGMFIDHIHPSQQGAKKLTRSIAKLNKVKDPE</sequence>
<dbReference type="EMBL" id="AP019860">
    <property type="protein sequence ID" value="BBM81691.1"/>
    <property type="molecule type" value="Genomic_DNA"/>
</dbReference>